<dbReference type="OrthoDB" id="5291250at2"/>
<name>A0A0J8GTC2_9ALTE</name>
<keyword evidence="2" id="KW-1185">Reference proteome</keyword>
<dbReference type="PATRIC" id="fig|1513271.3.peg.2849"/>
<comment type="caution">
    <text evidence="1">The sequence shown here is derived from an EMBL/GenBank/DDBJ whole genome shotgun (WGS) entry which is preliminary data.</text>
</comment>
<dbReference type="Pfam" id="PF09344">
    <property type="entry name" value="Cas_CT1975"/>
    <property type="match status" value="1"/>
</dbReference>
<organism evidence="1 2">
    <name type="scientific">Catenovulum maritimum</name>
    <dbReference type="NCBI Taxonomy" id="1513271"/>
    <lineage>
        <taxon>Bacteria</taxon>
        <taxon>Pseudomonadati</taxon>
        <taxon>Pseudomonadota</taxon>
        <taxon>Gammaproteobacteria</taxon>
        <taxon>Alteromonadales</taxon>
        <taxon>Alteromonadaceae</taxon>
        <taxon>Catenovulum</taxon>
    </lineage>
</organism>
<dbReference type="Proteomes" id="UP000037600">
    <property type="component" value="Unassembled WGS sequence"/>
</dbReference>
<evidence type="ECO:0000313" key="2">
    <source>
        <dbReference type="Proteomes" id="UP000037600"/>
    </source>
</evidence>
<sequence length="390" mass="43243">MTTFINIHALISHPSSMMNRDDSGLQKTAVFGGTTRSRISSQCLKRAIRQSDLYKENVDEVSIRTRLVDELIENIASHVTEFPMNEIKAVIEALSINPKTDSLKSNIETEEIEVDEITEDGTKTKVKTGEKIRVFKTVQPFSVGEIRELIVISKESFPDLYAAIIQGLPEKPKKADVTTYKKSLQAFHELIFSVIPVLDVALSGRMDTSCHNRNAEASMSVAHSITTHSADIEVDWFTACDDLAEQGSGHIGTTEFSSGVFYRYASINVDLLAQTIGKPVIETANIVCAITKCFAQITPSAKQKTFAAYNFAEFVMLEQSTQPISLVNAFRKPIPNTGEVMEASIESLVKHYETLVNGYELESKAKAFDLTNTLNSKLVEKVNKISELTF</sequence>
<accession>A0A0J8GTC2</accession>
<dbReference type="STRING" id="1513271.XM47_13865"/>
<reference evidence="1 2" key="1">
    <citation type="submission" date="2015-04" db="EMBL/GenBank/DDBJ databases">
        <title>Draft Genome Sequence of the Novel Agar-Digesting Marine Bacterium Q1.</title>
        <authorList>
            <person name="Li Y."/>
            <person name="Li D."/>
            <person name="Chen G."/>
            <person name="Du Z."/>
        </authorList>
    </citation>
    <scope>NUCLEOTIDE SEQUENCE [LARGE SCALE GENOMIC DNA]</scope>
    <source>
        <strain evidence="1 2">Q1</strain>
    </source>
</reference>
<dbReference type="NCBIfam" id="TIGR01869">
    <property type="entry name" value="casC_Cse4"/>
    <property type="match status" value="1"/>
</dbReference>
<gene>
    <name evidence="1" type="ORF">XM47_13865</name>
</gene>
<dbReference type="RefSeq" id="WP_048693672.1">
    <property type="nucleotide sequence ID" value="NZ_KQ130496.1"/>
</dbReference>
<proteinExistence type="predicted"/>
<protein>
    <submittedName>
        <fullName evidence="1">CRISPR-associated protein Cse4</fullName>
    </submittedName>
</protein>
<dbReference type="EMBL" id="LAZL01000023">
    <property type="protein sequence ID" value="KMT64539.1"/>
    <property type="molecule type" value="Genomic_DNA"/>
</dbReference>
<dbReference type="InterPro" id="IPR010148">
    <property type="entry name" value="CRISPR-assoc_prot_CT1975"/>
</dbReference>
<evidence type="ECO:0000313" key="1">
    <source>
        <dbReference type="EMBL" id="KMT64539.1"/>
    </source>
</evidence>
<dbReference type="AlphaFoldDB" id="A0A0J8GTC2"/>